<evidence type="ECO:0000313" key="2">
    <source>
        <dbReference type="Proteomes" id="UP000589351"/>
    </source>
</evidence>
<comment type="caution">
    <text evidence="1">The sequence shown here is derived from an EMBL/GenBank/DDBJ whole genome shotgun (WGS) entry which is preliminary data.</text>
</comment>
<proteinExistence type="predicted"/>
<protein>
    <submittedName>
        <fullName evidence="1">Uncharacterized protein</fullName>
    </submittedName>
</protein>
<name>A0A6V7RN02_9STAP</name>
<organism evidence="1 2">
    <name type="scientific">Jeotgalicoccus meleagridis</name>
    <dbReference type="NCBI Taxonomy" id="2759181"/>
    <lineage>
        <taxon>Bacteria</taxon>
        <taxon>Bacillati</taxon>
        <taxon>Bacillota</taxon>
        <taxon>Bacilli</taxon>
        <taxon>Bacillales</taxon>
        <taxon>Staphylococcaceae</taxon>
        <taxon>Jeotgalicoccus</taxon>
    </lineage>
</organism>
<reference evidence="1 2" key="1">
    <citation type="submission" date="2020-07" db="EMBL/GenBank/DDBJ databases">
        <authorList>
            <person name="Criscuolo A."/>
        </authorList>
    </citation>
    <scope>NUCLEOTIDE SEQUENCE [LARGE SCALE GENOMIC DNA]</scope>
    <source>
        <strain evidence="1">CIP111649</strain>
    </source>
</reference>
<dbReference type="EMBL" id="CAJEWD010000008">
    <property type="protein sequence ID" value="CAD2078864.1"/>
    <property type="molecule type" value="Genomic_DNA"/>
</dbReference>
<dbReference type="Proteomes" id="UP000589351">
    <property type="component" value="Unassembled WGS sequence"/>
</dbReference>
<evidence type="ECO:0000313" key="1">
    <source>
        <dbReference type="EMBL" id="CAD2078864.1"/>
    </source>
</evidence>
<gene>
    <name evidence="1" type="ORF">JEODO184_01510</name>
</gene>
<sequence length="66" mass="7606">MKKIITIHYIGGSNMEINKTEAVEVILNYLEEPEQDLAFIKIPLRSGEEVFLNMKLVTSIEVKDLR</sequence>
<dbReference type="AlphaFoldDB" id="A0A6V7RN02"/>
<keyword evidence="2" id="KW-1185">Reference proteome</keyword>
<dbReference type="RefSeq" id="WP_185125984.1">
    <property type="nucleotide sequence ID" value="NZ_CAJEWD010000008.1"/>
</dbReference>
<accession>A0A6V7RN02</accession>